<evidence type="ECO:0000256" key="1">
    <source>
        <dbReference type="SAM" id="MobiDB-lite"/>
    </source>
</evidence>
<feature type="transmembrane region" description="Helical" evidence="2">
    <location>
        <begin position="191"/>
        <end position="212"/>
    </location>
</feature>
<dbReference type="Proteomes" id="UP001178507">
    <property type="component" value="Unassembled WGS sequence"/>
</dbReference>
<keyword evidence="4" id="KW-1185">Reference proteome</keyword>
<comment type="caution">
    <text evidence="3">The sequence shown here is derived from an EMBL/GenBank/DDBJ whole genome shotgun (WGS) entry which is preliminary data.</text>
</comment>
<feature type="transmembrane region" description="Helical" evidence="2">
    <location>
        <begin position="325"/>
        <end position="344"/>
    </location>
</feature>
<evidence type="ECO:0000256" key="2">
    <source>
        <dbReference type="SAM" id="Phobius"/>
    </source>
</evidence>
<gene>
    <name evidence="3" type="ORF">EVOR1521_LOCUS17734</name>
</gene>
<proteinExistence type="predicted"/>
<accession>A0AA36IU00</accession>
<dbReference type="AlphaFoldDB" id="A0AA36IU00"/>
<evidence type="ECO:0000313" key="3">
    <source>
        <dbReference type="EMBL" id="CAJ1392698.1"/>
    </source>
</evidence>
<feature type="transmembrane region" description="Helical" evidence="2">
    <location>
        <begin position="365"/>
        <end position="382"/>
    </location>
</feature>
<keyword evidence="2" id="KW-0472">Membrane</keyword>
<dbReference type="EMBL" id="CAUJNA010002380">
    <property type="protein sequence ID" value="CAJ1392698.1"/>
    <property type="molecule type" value="Genomic_DNA"/>
</dbReference>
<reference evidence="3" key="1">
    <citation type="submission" date="2023-08" db="EMBL/GenBank/DDBJ databases">
        <authorList>
            <person name="Chen Y."/>
            <person name="Shah S."/>
            <person name="Dougan E. K."/>
            <person name="Thang M."/>
            <person name="Chan C."/>
        </authorList>
    </citation>
    <scope>NUCLEOTIDE SEQUENCE</scope>
</reference>
<keyword evidence="2" id="KW-0812">Transmembrane</keyword>
<protein>
    <submittedName>
        <fullName evidence="3">Uncharacterized protein</fullName>
    </submittedName>
</protein>
<keyword evidence="2" id="KW-1133">Transmembrane helix</keyword>
<feature type="transmembrane region" description="Helical" evidence="2">
    <location>
        <begin position="153"/>
        <end position="170"/>
    </location>
</feature>
<feature type="transmembrane region" description="Helical" evidence="2">
    <location>
        <begin position="301"/>
        <end position="319"/>
    </location>
</feature>
<feature type="transmembrane region" description="Helical" evidence="2">
    <location>
        <begin position="388"/>
        <end position="405"/>
    </location>
</feature>
<feature type="region of interest" description="Disordered" evidence="1">
    <location>
        <begin position="538"/>
        <end position="639"/>
    </location>
</feature>
<feature type="transmembrane region" description="Helical" evidence="2">
    <location>
        <begin position="120"/>
        <end position="141"/>
    </location>
</feature>
<evidence type="ECO:0000313" key="4">
    <source>
        <dbReference type="Proteomes" id="UP001178507"/>
    </source>
</evidence>
<sequence>MPKSLAQQRSAALALADEDEGDEDEVVRVLESLENSGTAVIVCRYPCESLEVMEKLQKCMDRHPWDEKHSIKSMPASCEPPSMKWFNFSAQLFDTAFNGEFSFSGVSIDLSCSLRRQRLIAANALIVGAFLMMILFYYFLYKRVYADREHPEQVLTIIVTVSCALGNVLLNQLVWFASERVGFRLKAHSDAFVLTWYTIVVYTNMCFNFVVICWSSGKMPDDAVAAIQYESALSVRLVAFLRGSFISYAAWPLFYPFCWVRGLVQVLYLHLTRSPDLTFQRAKWLAERAAEPPEWYMQYDYAGIVVLKGTSFMCLFVFGAETWKVFSWDIVWACCIYFVNKYIYIALSKETYYTSRNLDTTAMKLLTVSTGVLGGCACHWGFRAGQPFLFVLAVSLCAVPFLWACDHIIESASARSALERVWYDGLPYEQVERMYPFNWFNVNPGHVLRILHGVEAPPADPSLRMHQQVVWLHGKGYLQPDLLLDYGEKEEHEDDTDGIDISTVAGLMEAEMHARGSARTLTAPRPTIPMGTRVEPAAGSSIASRVEPPPGPPPAVTMRTQRVEPGGGISNGNASQGVEPPRGPPPVVTMGQRPGPPPAITIVTQRIERPPTASTSLASPASPTSPTSLTSPTSPTSEP</sequence>
<name>A0AA36IU00_9DINO</name>
<feature type="compositionally biased region" description="Low complexity" evidence="1">
    <location>
        <begin position="610"/>
        <end position="639"/>
    </location>
</feature>
<organism evidence="3 4">
    <name type="scientific">Effrenium voratum</name>
    <dbReference type="NCBI Taxonomy" id="2562239"/>
    <lineage>
        <taxon>Eukaryota</taxon>
        <taxon>Sar</taxon>
        <taxon>Alveolata</taxon>
        <taxon>Dinophyceae</taxon>
        <taxon>Suessiales</taxon>
        <taxon>Symbiodiniaceae</taxon>
        <taxon>Effrenium</taxon>
    </lineage>
</organism>